<evidence type="ECO:0000256" key="2">
    <source>
        <dbReference type="SAM" id="SignalP"/>
    </source>
</evidence>
<dbReference type="InterPro" id="IPR051096">
    <property type="entry name" value="BhsA/McbA_stress_biofilm_assoc"/>
</dbReference>
<dbReference type="PANTHER" id="PTHR34156">
    <property type="entry name" value="OUTER MEMBRANE PROTEIN-RELATED-RELATED"/>
    <property type="match status" value="1"/>
</dbReference>
<dbReference type="RefSeq" id="WP_072307818.1">
    <property type="nucleotide sequence ID" value="NZ_FMIQ01000014.1"/>
</dbReference>
<gene>
    <name evidence="4" type="ORF">BN1044_01029</name>
</gene>
<organism evidence="4 5">
    <name type="scientific">Hafnia alvei</name>
    <dbReference type="NCBI Taxonomy" id="569"/>
    <lineage>
        <taxon>Bacteria</taxon>
        <taxon>Pseudomonadati</taxon>
        <taxon>Pseudomonadota</taxon>
        <taxon>Gammaproteobacteria</taxon>
        <taxon>Enterobacterales</taxon>
        <taxon>Hafniaceae</taxon>
        <taxon>Hafnia</taxon>
    </lineage>
</organism>
<dbReference type="PANTHER" id="PTHR34156:SF11">
    <property type="entry name" value="LIPOPROTEIN BSMA"/>
    <property type="match status" value="1"/>
</dbReference>
<feature type="signal peptide" evidence="2">
    <location>
        <begin position="1"/>
        <end position="18"/>
    </location>
</feature>
<dbReference type="OrthoDB" id="6415092at2"/>
<keyword evidence="1 2" id="KW-0732">Signal</keyword>
<dbReference type="SUPFAM" id="SSF159871">
    <property type="entry name" value="YdgH-like"/>
    <property type="match status" value="1"/>
</dbReference>
<accession>A0A1C6YXX6</accession>
<feature type="chain" id="PRO_5008751679" description="YdgH/BhsA/McbA-like domain-containing protein" evidence="2">
    <location>
        <begin position="19"/>
        <end position="102"/>
    </location>
</feature>
<dbReference type="STRING" id="569.A6V27_04520"/>
<dbReference type="Proteomes" id="UP000094844">
    <property type="component" value="Unassembled WGS sequence"/>
</dbReference>
<dbReference type="InterPro" id="IPR025543">
    <property type="entry name" value="Dodecin-like"/>
</dbReference>
<dbReference type="AlphaFoldDB" id="A0A1C6YXX6"/>
<protein>
    <recommendedName>
        <fullName evidence="3">YdgH/BhsA/McbA-like domain-containing protein</fullName>
    </recommendedName>
</protein>
<dbReference type="Gene3D" id="3.30.1660.10">
    <property type="entry name" value="Flavin-binding protein dodecin"/>
    <property type="match status" value="1"/>
</dbReference>
<evidence type="ECO:0000259" key="3">
    <source>
        <dbReference type="Pfam" id="PF07338"/>
    </source>
</evidence>
<feature type="domain" description="YdgH/BhsA/McbA-like" evidence="3">
    <location>
        <begin position="49"/>
        <end position="102"/>
    </location>
</feature>
<proteinExistence type="predicted"/>
<dbReference type="PROSITE" id="PS51257">
    <property type="entry name" value="PROKAR_LIPOPROTEIN"/>
    <property type="match status" value="1"/>
</dbReference>
<dbReference type="InterPro" id="IPR036275">
    <property type="entry name" value="YdgH-like_sf"/>
</dbReference>
<dbReference type="EMBL" id="FMIQ01000014">
    <property type="protein sequence ID" value="SCM51565.1"/>
    <property type="molecule type" value="Genomic_DNA"/>
</dbReference>
<reference evidence="4 5" key="1">
    <citation type="submission" date="2016-09" db="EMBL/GenBank/DDBJ databases">
        <authorList>
            <person name="Capua I."/>
            <person name="De Benedictis P."/>
            <person name="Joannis T."/>
            <person name="Lombin L.H."/>
            <person name="Cattoli G."/>
        </authorList>
    </citation>
    <scope>NUCLEOTIDE SEQUENCE [LARGE SCALE GENOMIC DNA]</scope>
    <source>
        <strain evidence="4 5">GB001</strain>
    </source>
</reference>
<dbReference type="Pfam" id="PF07338">
    <property type="entry name" value="YdgH_BhsA-like"/>
    <property type="match status" value="1"/>
</dbReference>
<evidence type="ECO:0000256" key="1">
    <source>
        <dbReference type="ARBA" id="ARBA00022729"/>
    </source>
</evidence>
<dbReference type="NCBIfam" id="NF011433">
    <property type="entry name" value="PRK14864.1"/>
    <property type="match status" value="1"/>
</dbReference>
<evidence type="ECO:0000313" key="5">
    <source>
        <dbReference type="Proteomes" id="UP000094844"/>
    </source>
</evidence>
<name>A0A1C6YXX6_HAFAL</name>
<dbReference type="InterPro" id="IPR010854">
    <property type="entry name" value="YdgH/BhsA/McbA-like_dom"/>
</dbReference>
<evidence type="ECO:0000313" key="4">
    <source>
        <dbReference type="EMBL" id="SCM51565.1"/>
    </source>
</evidence>
<sequence length="102" mass="11226">MKNIKLSFVLAMTLFLTACGVMNSKPVPPPAPGAHAQEVRRDQTSGLDRMRTISAQVYGSPMNAQEVIQKQADEAGATYYYVIMVDETGVPGQWYAQAILYK</sequence>